<keyword evidence="9 11" id="KW-0139">CF(1)</keyword>
<dbReference type="GO" id="GO:0016787">
    <property type="term" value="F:hydrolase activity"/>
    <property type="evidence" value="ECO:0007669"/>
    <property type="project" value="UniProtKB-KW"/>
</dbReference>
<dbReference type="InterPro" id="IPR033732">
    <property type="entry name" value="ATP_synth_F1_a_nt-bd_dom"/>
</dbReference>
<evidence type="ECO:0000259" key="12">
    <source>
        <dbReference type="Pfam" id="PF00006"/>
    </source>
</evidence>
<evidence type="ECO:0000256" key="1">
    <source>
        <dbReference type="ARBA" id="ARBA00004370"/>
    </source>
</evidence>
<keyword evidence="16" id="KW-1185">Reference proteome</keyword>
<organism evidence="15 16">
    <name type="scientific">Candidatus Promineifilum breve</name>
    <dbReference type="NCBI Taxonomy" id="1806508"/>
    <lineage>
        <taxon>Bacteria</taxon>
        <taxon>Bacillati</taxon>
        <taxon>Chloroflexota</taxon>
        <taxon>Ardenticatenia</taxon>
        <taxon>Candidatus Promineifilales</taxon>
        <taxon>Candidatus Promineifilaceae</taxon>
        <taxon>Candidatus Promineifilum</taxon>
    </lineage>
</organism>
<keyword evidence="4 11" id="KW-0547">Nucleotide-binding</keyword>
<evidence type="ECO:0000256" key="3">
    <source>
        <dbReference type="ARBA" id="ARBA00022448"/>
    </source>
</evidence>
<dbReference type="CDD" id="cd01132">
    <property type="entry name" value="F1-ATPase_alpha_CD"/>
    <property type="match status" value="1"/>
</dbReference>
<feature type="domain" description="ATP synthase alpha subunit C-terminal" evidence="13">
    <location>
        <begin position="426"/>
        <end position="548"/>
    </location>
</feature>
<dbReference type="NCBIfam" id="TIGR00962">
    <property type="entry name" value="atpA"/>
    <property type="match status" value="1"/>
</dbReference>
<sequence length="557" mass="59972">MATLAPDFQRIADSLLDQIKTFDHKVASRSVGTVSAVYDGVALATGLGDVAANELVEFSSGVAGIALDLQPAEVGIVVMGDYTSIEVGDEVRATGAIASVPVGEAMVGRVVDPLGNPIDGKGPIATTRRRPLQRTAPGVIERKGVDTPVQTGILSVDAMFAIGRGQRELIIGDRQTGKTAIALDTIISQKGQNMICIYVAVGQRAGQVAQVVATLEKYGAMDYTVVVMAGAADPAPLQYFAPYSGCAIGEEFMENGQDALVVYDDLSKHAWAYRQMSLILRRPPGREAYPGDIFSLHSTLLERAVRLRDELIIVPKGTEVTAKTKGVDGKVYFGNLTGERIHEAMTALGDDAKDKYEVKKVPGTGGSLTALPIIETLLGDVSAYIPTNVISITDGQLYLETDLFNAGQRPAISAGLSVSRVGSAAQKRAMSKAAGTLKGDLSQFRELAAFASFGSDLDPATQRQLARGERLMELLKQPQYQPIRLDHEVFMIYAGTRGLLDQVDVRQVQRWKAEMTRFMDTTYPEVGRNIMETGAWNDKIEESVKQGIIAFNNTWAN</sequence>
<dbReference type="Pfam" id="PF00006">
    <property type="entry name" value="ATP-synt_ab"/>
    <property type="match status" value="2"/>
</dbReference>
<reference evidence="15" key="1">
    <citation type="submission" date="2016-01" db="EMBL/GenBank/DDBJ databases">
        <authorList>
            <person name="Mcilroy J.S."/>
            <person name="Karst M S."/>
            <person name="Albertsen M."/>
        </authorList>
    </citation>
    <scope>NUCLEOTIDE SEQUENCE</scope>
    <source>
        <strain evidence="15">Cfx-K</strain>
    </source>
</reference>
<dbReference type="HAMAP" id="MF_01346">
    <property type="entry name" value="ATP_synth_alpha_bact"/>
    <property type="match status" value="1"/>
</dbReference>
<evidence type="ECO:0000259" key="13">
    <source>
        <dbReference type="Pfam" id="PF00306"/>
    </source>
</evidence>
<dbReference type="AlphaFoldDB" id="A0A160T2W2"/>
<keyword evidence="11" id="KW-1003">Cell membrane</keyword>
<evidence type="ECO:0000256" key="9">
    <source>
        <dbReference type="ARBA" id="ARBA00023196"/>
    </source>
</evidence>
<dbReference type="InterPro" id="IPR038376">
    <property type="entry name" value="ATP_synth_asu_C_sf"/>
</dbReference>
<keyword evidence="15" id="KW-0378">Hydrolase</keyword>
<protein>
    <recommendedName>
        <fullName evidence="11">ATP synthase subunit alpha</fullName>
        <ecNumber evidence="11">7.1.2.2</ecNumber>
    </recommendedName>
    <alternativeName>
        <fullName evidence="11">ATP synthase F1 sector subunit alpha</fullName>
    </alternativeName>
    <alternativeName>
        <fullName evidence="11">F-ATPase subunit alpha</fullName>
    </alternativeName>
</protein>
<dbReference type="SUPFAM" id="SSF52540">
    <property type="entry name" value="P-loop containing nucleoside triphosphate hydrolases"/>
    <property type="match status" value="2"/>
</dbReference>
<dbReference type="GO" id="GO:0045259">
    <property type="term" value="C:proton-transporting ATP synthase complex"/>
    <property type="evidence" value="ECO:0007669"/>
    <property type="project" value="UniProtKB-KW"/>
</dbReference>
<keyword evidence="3 11" id="KW-0813">Transport</keyword>
<comment type="function">
    <text evidence="11">Produces ATP from ADP in the presence of a proton gradient across the membrane. The alpha chain is a regulatory subunit.</text>
</comment>
<dbReference type="InterPro" id="IPR027417">
    <property type="entry name" value="P-loop_NTPase"/>
</dbReference>
<evidence type="ECO:0000256" key="2">
    <source>
        <dbReference type="ARBA" id="ARBA00008936"/>
    </source>
</evidence>
<name>A0A160T2W2_9CHLR</name>
<evidence type="ECO:0000313" key="15">
    <source>
        <dbReference type="EMBL" id="CUS03609.2"/>
    </source>
</evidence>
<dbReference type="Gene3D" id="1.20.150.20">
    <property type="entry name" value="ATP synthase alpha/beta chain, C-terminal domain"/>
    <property type="match status" value="1"/>
</dbReference>
<dbReference type="Proteomes" id="UP000215027">
    <property type="component" value="Chromosome I"/>
</dbReference>
<evidence type="ECO:0000256" key="7">
    <source>
        <dbReference type="ARBA" id="ARBA00023065"/>
    </source>
</evidence>
<feature type="domain" description="ATPase F1/V1/A1 complex alpha/beta subunit nucleotide-binding" evidence="12">
    <location>
        <begin position="361"/>
        <end position="419"/>
    </location>
</feature>
<evidence type="ECO:0000256" key="11">
    <source>
        <dbReference type="HAMAP-Rule" id="MF_01346"/>
    </source>
</evidence>
<comment type="similarity">
    <text evidence="2 11">Belongs to the ATPase alpha/beta chains family.</text>
</comment>
<evidence type="ECO:0000259" key="14">
    <source>
        <dbReference type="Pfam" id="PF02874"/>
    </source>
</evidence>
<comment type="subcellular location">
    <subcellularLocation>
        <location evidence="11">Cell membrane</location>
        <topology evidence="11">Peripheral membrane protein</topology>
    </subcellularLocation>
    <subcellularLocation>
        <location evidence="1">Membrane</location>
    </subcellularLocation>
</comment>
<dbReference type="PANTHER" id="PTHR48082:SF2">
    <property type="entry name" value="ATP SYNTHASE SUBUNIT ALPHA, MITOCHONDRIAL"/>
    <property type="match status" value="1"/>
</dbReference>
<keyword evidence="10 11" id="KW-0066">ATP synthesis</keyword>
<dbReference type="InterPro" id="IPR000793">
    <property type="entry name" value="ATP_synth_asu_C"/>
</dbReference>
<dbReference type="InterPro" id="IPR005294">
    <property type="entry name" value="ATP_synth_F1_asu"/>
</dbReference>
<dbReference type="GO" id="GO:0043531">
    <property type="term" value="F:ADP binding"/>
    <property type="evidence" value="ECO:0007669"/>
    <property type="project" value="TreeGrafter"/>
</dbReference>
<dbReference type="EC" id="7.1.2.2" evidence="11"/>
<keyword evidence="7 11" id="KW-0406">Ion transport</keyword>
<dbReference type="SUPFAM" id="SSF50615">
    <property type="entry name" value="N-terminal domain of alpha and beta subunits of F1 ATP synthase"/>
    <property type="match status" value="1"/>
</dbReference>
<keyword evidence="8 11" id="KW-0472">Membrane</keyword>
<dbReference type="Pfam" id="PF00306">
    <property type="entry name" value="ATP-synt_ab_C"/>
    <property type="match status" value="1"/>
</dbReference>
<dbReference type="SUPFAM" id="SSF47917">
    <property type="entry name" value="C-terminal domain of alpha and beta subunits of F1 ATP synthase"/>
    <property type="match status" value="1"/>
</dbReference>
<proteinExistence type="inferred from homology"/>
<dbReference type="InterPro" id="IPR036121">
    <property type="entry name" value="ATPase_F1/V1/A1_a/bsu_N_sf"/>
</dbReference>
<dbReference type="Gene3D" id="3.40.50.300">
    <property type="entry name" value="P-loop containing nucleotide triphosphate hydrolases"/>
    <property type="match status" value="1"/>
</dbReference>
<dbReference type="InterPro" id="IPR000194">
    <property type="entry name" value="ATPase_F1/V1/A1_a/bsu_nucl-bd"/>
</dbReference>
<dbReference type="InterPro" id="IPR004100">
    <property type="entry name" value="ATPase_F1/V1/A1_a/bsu_N"/>
</dbReference>
<keyword evidence="6 11" id="KW-1278">Translocase</keyword>
<dbReference type="PANTHER" id="PTHR48082">
    <property type="entry name" value="ATP SYNTHASE SUBUNIT ALPHA, MITOCHONDRIAL"/>
    <property type="match status" value="1"/>
</dbReference>
<dbReference type="CDD" id="cd18113">
    <property type="entry name" value="ATP-synt_F1_alpha_C"/>
    <property type="match status" value="1"/>
</dbReference>
<keyword evidence="11" id="KW-0375">Hydrogen ion transport</keyword>
<dbReference type="EMBL" id="LN890655">
    <property type="protein sequence ID" value="CUS03609.2"/>
    <property type="molecule type" value="Genomic_DNA"/>
</dbReference>
<dbReference type="RefSeq" id="WP_095043070.1">
    <property type="nucleotide sequence ID" value="NZ_LN890655.1"/>
</dbReference>
<evidence type="ECO:0000256" key="10">
    <source>
        <dbReference type="ARBA" id="ARBA00023310"/>
    </source>
</evidence>
<keyword evidence="5 11" id="KW-0067">ATP-binding</keyword>
<evidence type="ECO:0000256" key="6">
    <source>
        <dbReference type="ARBA" id="ARBA00022967"/>
    </source>
</evidence>
<gene>
    <name evidence="11 15" type="primary">atpA</name>
    <name evidence="15" type="ORF">CFX0092_A1731</name>
</gene>
<dbReference type="KEGG" id="pbf:CFX0092_A1731"/>
<comment type="catalytic activity">
    <reaction evidence="11">
        <text>ATP + H2O + 4 H(+)(in) = ADP + phosphate + 5 H(+)(out)</text>
        <dbReference type="Rhea" id="RHEA:57720"/>
        <dbReference type="ChEBI" id="CHEBI:15377"/>
        <dbReference type="ChEBI" id="CHEBI:15378"/>
        <dbReference type="ChEBI" id="CHEBI:30616"/>
        <dbReference type="ChEBI" id="CHEBI:43474"/>
        <dbReference type="ChEBI" id="CHEBI:456216"/>
        <dbReference type="EC" id="7.1.2.2"/>
    </reaction>
</comment>
<dbReference type="Pfam" id="PF02874">
    <property type="entry name" value="ATP-synt_ab_N"/>
    <property type="match status" value="1"/>
</dbReference>
<dbReference type="OrthoDB" id="9803053at2"/>
<feature type="site" description="Required for activity" evidence="11">
    <location>
        <position position="417"/>
    </location>
</feature>
<dbReference type="GO" id="GO:0005886">
    <property type="term" value="C:plasma membrane"/>
    <property type="evidence" value="ECO:0007669"/>
    <property type="project" value="UniProtKB-SubCell"/>
</dbReference>
<feature type="domain" description="ATPase F1/V1/A1 complex alpha/beta subunit N-terminal" evidence="14">
    <location>
        <begin position="28"/>
        <end position="95"/>
    </location>
</feature>
<dbReference type="GO" id="GO:0005524">
    <property type="term" value="F:ATP binding"/>
    <property type="evidence" value="ECO:0007669"/>
    <property type="project" value="UniProtKB-UniRule"/>
</dbReference>
<dbReference type="InterPro" id="IPR023366">
    <property type="entry name" value="ATP_synth_asu-like_sf"/>
</dbReference>
<dbReference type="GO" id="GO:0046933">
    <property type="term" value="F:proton-transporting ATP synthase activity, rotational mechanism"/>
    <property type="evidence" value="ECO:0007669"/>
    <property type="project" value="UniProtKB-UniRule"/>
</dbReference>
<evidence type="ECO:0000256" key="4">
    <source>
        <dbReference type="ARBA" id="ARBA00022741"/>
    </source>
</evidence>
<evidence type="ECO:0000256" key="5">
    <source>
        <dbReference type="ARBA" id="ARBA00022840"/>
    </source>
</evidence>
<evidence type="ECO:0000313" key="16">
    <source>
        <dbReference type="Proteomes" id="UP000215027"/>
    </source>
</evidence>
<feature type="domain" description="ATPase F1/V1/A1 complex alpha/beta subunit nucleotide-binding" evidence="12">
    <location>
        <begin position="152"/>
        <end position="310"/>
    </location>
</feature>
<dbReference type="Gene3D" id="2.40.30.20">
    <property type="match status" value="1"/>
</dbReference>
<dbReference type="CDD" id="cd18116">
    <property type="entry name" value="ATP-synt_F1_alpha_N"/>
    <property type="match status" value="1"/>
</dbReference>
<accession>A0A160T2W2</accession>
<evidence type="ECO:0000256" key="8">
    <source>
        <dbReference type="ARBA" id="ARBA00023136"/>
    </source>
</evidence>
<dbReference type="FunFam" id="1.20.150.20:FF:000001">
    <property type="entry name" value="ATP synthase subunit alpha"/>
    <property type="match status" value="1"/>
</dbReference>
<feature type="binding site" evidence="11">
    <location>
        <begin position="172"/>
        <end position="179"/>
    </location>
    <ligand>
        <name>ATP</name>
        <dbReference type="ChEBI" id="CHEBI:30616"/>
    </ligand>
</feature>